<dbReference type="PANTHER" id="PTHR43806">
    <property type="entry name" value="PEPTIDASE S8"/>
    <property type="match status" value="1"/>
</dbReference>
<evidence type="ECO:0000256" key="5">
    <source>
        <dbReference type="ARBA" id="ARBA00022825"/>
    </source>
</evidence>
<evidence type="ECO:0000256" key="3">
    <source>
        <dbReference type="ARBA" id="ARBA00022729"/>
    </source>
</evidence>
<comment type="caution">
    <text evidence="7">Lacks conserved residue(s) required for the propagation of feature annotation.</text>
</comment>
<dbReference type="InterPro" id="IPR050131">
    <property type="entry name" value="Peptidase_S8_subtilisin-like"/>
</dbReference>
<dbReference type="PROSITE" id="PS00138">
    <property type="entry name" value="SUBTILASE_SER"/>
    <property type="match status" value="1"/>
</dbReference>
<dbReference type="InterPro" id="IPR000209">
    <property type="entry name" value="Peptidase_S8/S53_dom"/>
</dbReference>
<keyword evidence="3" id="KW-0732">Signal</keyword>
<feature type="region of interest" description="Disordered" evidence="8">
    <location>
        <begin position="1"/>
        <end position="25"/>
    </location>
</feature>
<evidence type="ECO:0000259" key="9">
    <source>
        <dbReference type="Pfam" id="PF00082"/>
    </source>
</evidence>
<evidence type="ECO:0000256" key="1">
    <source>
        <dbReference type="ARBA" id="ARBA00011073"/>
    </source>
</evidence>
<evidence type="ECO:0000256" key="7">
    <source>
        <dbReference type="PROSITE-ProRule" id="PRU01240"/>
    </source>
</evidence>
<gene>
    <name evidence="10" type="ORF">NUU61_004363</name>
</gene>
<dbReference type="Proteomes" id="UP001141434">
    <property type="component" value="Unassembled WGS sequence"/>
</dbReference>
<dbReference type="GeneID" id="81394113"/>
<dbReference type="AlphaFoldDB" id="A0A9W9FKZ4"/>
<dbReference type="GO" id="GO:0004252">
    <property type="term" value="F:serine-type endopeptidase activity"/>
    <property type="evidence" value="ECO:0007669"/>
    <property type="project" value="InterPro"/>
</dbReference>
<reference evidence="10" key="1">
    <citation type="submission" date="2022-11" db="EMBL/GenBank/DDBJ databases">
        <authorList>
            <person name="Petersen C."/>
        </authorList>
    </citation>
    <scope>NUCLEOTIDE SEQUENCE</scope>
    <source>
        <strain evidence="10">IBT 34128</strain>
    </source>
</reference>
<evidence type="ECO:0000256" key="4">
    <source>
        <dbReference type="ARBA" id="ARBA00022801"/>
    </source>
</evidence>
<dbReference type="OrthoDB" id="1896086at2759"/>
<dbReference type="SUPFAM" id="SSF52743">
    <property type="entry name" value="Subtilisin-like"/>
    <property type="match status" value="1"/>
</dbReference>
<dbReference type="EMBL" id="JAPMSZ010000005">
    <property type="protein sequence ID" value="KAJ5102141.1"/>
    <property type="molecule type" value="Genomic_DNA"/>
</dbReference>
<evidence type="ECO:0000256" key="6">
    <source>
        <dbReference type="ARBA" id="ARBA00023145"/>
    </source>
</evidence>
<dbReference type="InterPro" id="IPR023828">
    <property type="entry name" value="Peptidase_S8_Ser-AS"/>
</dbReference>
<sequence>MEGIQASFSRVTGESPWGDESYPWSESHSTCVITKAAGTTYGAAKEVSVVPVKIGYLSQETLAEGMDEALGAIIENQLHGRAIVLITMASRYPLYPDNPRPDVQEVRRLADELFGQGVPIVLAAGNSARRGSSQRQNIDTMPPTLARVLPVINVGNVEWSGDFYHTSQRGPLLSISAMGTDITCLDKNGRLKYDTGTSYSAPLVAAHIAILISTHDPDLPFNERGISGEEYVRRIKRYVEDKANSVRVPGGPKVLWNMATARDHRLAPAVC</sequence>
<evidence type="ECO:0000313" key="10">
    <source>
        <dbReference type="EMBL" id="KAJ5102141.1"/>
    </source>
</evidence>
<proteinExistence type="inferred from homology"/>
<comment type="similarity">
    <text evidence="1 7">Belongs to the peptidase S8 family.</text>
</comment>
<protein>
    <recommendedName>
        <fullName evidence="9">Peptidase S8/S53 domain-containing protein</fullName>
    </recommendedName>
</protein>
<keyword evidence="5" id="KW-0720">Serine protease</keyword>
<feature type="compositionally biased region" description="Polar residues" evidence="8">
    <location>
        <begin position="1"/>
        <end position="12"/>
    </location>
</feature>
<dbReference type="PROSITE" id="PS51892">
    <property type="entry name" value="SUBTILASE"/>
    <property type="match status" value="1"/>
</dbReference>
<dbReference type="RefSeq" id="XP_056512972.1">
    <property type="nucleotide sequence ID" value="XM_056654945.1"/>
</dbReference>
<name>A0A9W9FKZ4_9EURO</name>
<keyword evidence="6" id="KW-0865">Zymogen</keyword>
<keyword evidence="11" id="KW-1185">Reference proteome</keyword>
<evidence type="ECO:0000313" key="11">
    <source>
        <dbReference type="Proteomes" id="UP001141434"/>
    </source>
</evidence>
<dbReference type="Gene3D" id="3.40.50.200">
    <property type="entry name" value="Peptidase S8/S53 domain"/>
    <property type="match status" value="1"/>
</dbReference>
<keyword evidence="4" id="KW-0378">Hydrolase</keyword>
<evidence type="ECO:0000256" key="8">
    <source>
        <dbReference type="SAM" id="MobiDB-lite"/>
    </source>
</evidence>
<dbReference type="InterPro" id="IPR036852">
    <property type="entry name" value="Peptidase_S8/S53_dom_sf"/>
</dbReference>
<evidence type="ECO:0000256" key="2">
    <source>
        <dbReference type="ARBA" id="ARBA00022670"/>
    </source>
</evidence>
<dbReference type="GO" id="GO:0006508">
    <property type="term" value="P:proteolysis"/>
    <property type="evidence" value="ECO:0007669"/>
    <property type="project" value="UniProtKB-KW"/>
</dbReference>
<keyword evidence="2" id="KW-0645">Protease</keyword>
<dbReference type="Pfam" id="PF00082">
    <property type="entry name" value="Peptidase_S8"/>
    <property type="match status" value="1"/>
</dbReference>
<accession>A0A9W9FKZ4</accession>
<dbReference type="PANTHER" id="PTHR43806:SF11">
    <property type="entry name" value="CEREVISIN-RELATED"/>
    <property type="match status" value="1"/>
</dbReference>
<dbReference type="CDD" id="cd00306">
    <property type="entry name" value="Peptidases_S8_S53"/>
    <property type="match status" value="1"/>
</dbReference>
<feature type="domain" description="Peptidase S8/S53" evidence="9">
    <location>
        <begin position="19"/>
        <end position="218"/>
    </location>
</feature>
<reference evidence="10" key="2">
    <citation type="journal article" date="2023" name="IMA Fungus">
        <title>Comparative genomic study of the Penicillium genus elucidates a diverse pangenome and 15 lateral gene transfer events.</title>
        <authorList>
            <person name="Petersen C."/>
            <person name="Sorensen T."/>
            <person name="Nielsen M.R."/>
            <person name="Sondergaard T.E."/>
            <person name="Sorensen J.L."/>
            <person name="Fitzpatrick D.A."/>
            <person name="Frisvad J.C."/>
            <person name="Nielsen K.L."/>
        </authorList>
    </citation>
    <scope>NUCLEOTIDE SEQUENCE</scope>
    <source>
        <strain evidence="10">IBT 34128</strain>
    </source>
</reference>
<organism evidence="10 11">
    <name type="scientific">Penicillium alfredii</name>
    <dbReference type="NCBI Taxonomy" id="1506179"/>
    <lineage>
        <taxon>Eukaryota</taxon>
        <taxon>Fungi</taxon>
        <taxon>Dikarya</taxon>
        <taxon>Ascomycota</taxon>
        <taxon>Pezizomycotina</taxon>
        <taxon>Eurotiomycetes</taxon>
        <taxon>Eurotiomycetidae</taxon>
        <taxon>Eurotiales</taxon>
        <taxon>Aspergillaceae</taxon>
        <taxon>Penicillium</taxon>
    </lineage>
</organism>
<comment type="caution">
    <text evidence="10">The sequence shown here is derived from an EMBL/GenBank/DDBJ whole genome shotgun (WGS) entry which is preliminary data.</text>
</comment>